<keyword evidence="2" id="KW-1185">Reference proteome</keyword>
<dbReference type="RefSeq" id="WP_154530285.1">
    <property type="nucleotide sequence ID" value="NZ_JAQXTV010000066.1"/>
</dbReference>
<protein>
    <submittedName>
        <fullName evidence="1">Uncharacterized protein</fullName>
    </submittedName>
</protein>
<sequence>MTNEGFISMFRRGIKINVIGDSIAAGAGASDSVKSDEEIITTEKRTYCRRYGEKSWYGLFEKYIKDKFPFDNLTYSAIF</sequence>
<name>A0A7X2MWI9_9CLOT</name>
<comment type="caution">
    <text evidence="1">The sequence shown here is derived from an EMBL/GenBank/DDBJ whole genome shotgun (WGS) entry which is preliminary data.</text>
</comment>
<evidence type="ECO:0000313" key="2">
    <source>
        <dbReference type="Proteomes" id="UP000460287"/>
    </source>
</evidence>
<proteinExistence type="predicted"/>
<gene>
    <name evidence="1" type="ORF">FYJ33_02945</name>
</gene>
<organism evidence="1 2">
    <name type="scientific">Inconstantimicrobium porci</name>
    <dbReference type="NCBI Taxonomy" id="2652291"/>
    <lineage>
        <taxon>Bacteria</taxon>
        <taxon>Bacillati</taxon>
        <taxon>Bacillota</taxon>
        <taxon>Clostridia</taxon>
        <taxon>Eubacteriales</taxon>
        <taxon>Clostridiaceae</taxon>
        <taxon>Inconstantimicrobium</taxon>
    </lineage>
</organism>
<evidence type="ECO:0000313" key="1">
    <source>
        <dbReference type="EMBL" id="MSR90398.1"/>
    </source>
</evidence>
<dbReference type="Proteomes" id="UP000460287">
    <property type="component" value="Unassembled WGS sequence"/>
</dbReference>
<reference evidence="1 2" key="1">
    <citation type="submission" date="2019-08" db="EMBL/GenBank/DDBJ databases">
        <title>In-depth cultivation of the pig gut microbiome towards novel bacterial diversity and tailored functional studies.</title>
        <authorList>
            <person name="Wylensek D."/>
            <person name="Hitch T.C.A."/>
            <person name="Clavel T."/>
        </authorList>
    </citation>
    <scope>NUCLEOTIDE SEQUENCE [LARGE SCALE GENOMIC DNA]</scope>
    <source>
        <strain evidence="1 2">WCA-383-APC-5B</strain>
    </source>
</reference>
<dbReference type="EMBL" id="VULX01000002">
    <property type="protein sequence ID" value="MSR90398.1"/>
    <property type="molecule type" value="Genomic_DNA"/>
</dbReference>
<accession>A0A7X2MWI9</accession>
<dbReference type="AlphaFoldDB" id="A0A7X2MWI9"/>